<dbReference type="InterPro" id="IPR001466">
    <property type="entry name" value="Beta-lactam-related"/>
</dbReference>
<evidence type="ECO:0000313" key="3">
    <source>
        <dbReference type="EMBL" id="MBB6093717.1"/>
    </source>
</evidence>
<gene>
    <name evidence="3" type="ORF">HNQ60_002598</name>
</gene>
<dbReference type="Pfam" id="PF00144">
    <property type="entry name" value="Beta-lactamase"/>
    <property type="match status" value="1"/>
</dbReference>
<keyword evidence="1" id="KW-0732">Signal</keyword>
<protein>
    <submittedName>
        <fullName evidence="3">CubicO group peptidase (Beta-lactamase class C family)</fullName>
    </submittedName>
</protein>
<proteinExistence type="predicted"/>
<evidence type="ECO:0000259" key="2">
    <source>
        <dbReference type="Pfam" id="PF00144"/>
    </source>
</evidence>
<organism evidence="3 4">
    <name type="scientific">Povalibacter uvarum</name>
    <dbReference type="NCBI Taxonomy" id="732238"/>
    <lineage>
        <taxon>Bacteria</taxon>
        <taxon>Pseudomonadati</taxon>
        <taxon>Pseudomonadota</taxon>
        <taxon>Gammaproteobacteria</taxon>
        <taxon>Steroidobacterales</taxon>
        <taxon>Steroidobacteraceae</taxon>
        <taxon>Povalibacter</taxon>
    </lineage>
</organism>
<dbReference type="InterPro" id="IPR050789">
    <property type="entry name" value="Diverse_Enzym_Activities"/>
</dbReference>
<dbReference type="Gene3D" id="3.40.710.10">
    <property type="entry name" value="DD-peptidase/beta-lactamase superfamily"/>
    <property type="match status" value="1"/>
</dbReference>
<comment type="caution">
    <text evidence="3">The sequence shown here is derived from an EMBL/GenBank/DDBJ whole genome shotgun (WGS) entry which is preliminary data.</text>
</comment>
<reference evidence="3 4" key="1">
    <citation type="submission" date="2020-08" db="EMBL/GenBank/DDBJ databases">
        <title>Genomic Encyclopedia of Type Strains, Phase IV (KMG-IV): sequencing the most valuable type-strain genomes for metagenomic binning, comparative biology and taxonomic classification.</title>
        <authorList>
            <person name="Goeker M."/>
        </authorList>
    </citation>
    <scope>NUCLEOTIDE SEQUENCE [LARGE SCALE GENOMIC DNA]</scope>
    <source>
        <strain evidence="3 4">DSM 26723</strain>
    </source>
</reference>
<dbReference type="Proteomes" id="UP000588068">
    <property type="component" value="Unassembled WGS sequence"/>
</dbReference>
<dbReference type="SUPFAM" id="SSF56601">
    <property type="entry name" value="beta-lactamase/transpeptidase-like"/>
    <property type="match status" value="1"/>
</dbReference>
<name>A0A841HKY0_9GAMM</name>
<evidence type="ECO:0000256" key="1">
    <source>
        <dbReference type="SAM" id="SignalP"/>
    </source>
</evidence>
<dbReference type="InterPro" id="IPR012338">
    <property type="entry name" value="Beta-lactam/transpept-like"/>
</dbReference>
<keyword evidence="4" id="KW-1185">Reference proteome</keyword>
<dbReference type="EMBL" id="JACHHZ010000003">
    <property type="protein sequence ID" value="MBB6093717.1"/>
    <property type="molecule type" value="Genomic_DNA"/>
</dbReference>
<accession>A0A841HKY0</accession>
<sequence length="433" mass="46594">MNHAAMHLRSGRSLIASALLLSICALSHADSAKTGAWPVRADAVGTEAGFSAAGLEALDARMKAAVEKKDIAGAVTLLSHKGKVAAFNTYGTQSLDAGSAPMSDDTIFRIYSMTKPITGVAIMQLYEKGLWKLDDPVTKYVPELAGLKVVKGKDAEGKPILVDLARPATMKELMTHTAGFGYGLQPGNPADDGFIAKQPLGKPDLKALVDTVAEIPLLAQPGERWSYSIAVDIQGLIVERLSGEKFGDYLRNHIFQPLSMSETTFALDAKAEPRVATVYRWDAPTSALVPTGDKWGPRVMPLDSGGGGLYSTMHDYARFCQMLLNQGTLDGKQVLKSETVALMTQNHIGELKLFGGLPGTGFGLDFAVITDPAALKSAQGEGSYWWFGIAGTWFWVDPKNDLFFVGLIQRRLDGGTTALRNESVKLVYEALQK</sequence>
<feature type="signal peptide" evidence="1">
    <location>
        <begin position="1"/>
        <end position="29"/>
    </location>
</feature>
<feature type="chain" id="PRO_5033009517" evidence="1">
    <location>
        <begin position="30"/>
        <end position="433"/>
    </location>
</feature>
<evidence type="ECO:0000313" key="4">
    <source>
        <dbReference type="Proteomes" id="UP000588068"/>
    </source>
</evidence>
<dbReference type="RefSeq" id="WP_221304177.1">
    <property type="nucleotide sequence ID" value="NZ_JACHHZ010000003.1"/>
</dbReference>
<dbReference type="AlphaFoldDB" id="A0A841HKY0"/>
<dbReference type="PANTHER" id="PTHR43283">
    <property type="entry name" value="BETA-LACTAMASE-RELATED"/>
    <property type="match status" value="1"/>
</dbReference>
<dbReference type="PANTHER" id="PTHR43283:SF3">
    <property type="entry name" value="BETA-LACTAMASE FAMILY PROTEIN (AFU_ORTHOLOGUE AFUA_5G07500)"/>
    <property type="match status" value="1"/>
</dbReference>
<feature type="domain" description="Beta-lactamase-related" evidence="2">
    <location>
        <begin position="58"/>
        <end position="426"/>
    </location>
</feature>